<dbReference type="Proteomes" id="UP000233556">
    <property type="component" value="Unassembled WGS sequence"/>
</dbReference>
<name>A0A2I0SYU3_LIMLA</name>
<organism evidence="3 4">
    <name type="scientific">Limosa lapponica baueri</name>
    <dbReference type="NCBI Taxonomy" id="1758121"/>
    <lineage>
        <taxon>Eukaryota</taxon>
        <taxon>Metazoa</taxon>
        <taxon>Chordata</taxon>
        <taxon>Craniata</taxon>
        <taxon>Vertebrata</taxon>
        <taxon>Euteleostomi</taxon>
        <taxon>Archelosauria</taxon>
        <taxon>Archosauria</taxon>
        <taxon>Dinosauria</taxon>
        <taxon>Saurischia</taxon>
        <taxon>Theropoda</taxon>
        <taxon>Coelurosauria</taxon>
        <taxon>Aves</taxon>
        <taxon>Neognathae</taxon>
        <taxon>Neoaves</taxon>
        <taxon>Charadriiformes</taxon>
        <taxon>Scolopacidae</taxon>
        <taxon>Limosa</taxon>
    </lineage>
</organism>
<accession>A0A2I0SYU3</accession>
<reference evidence="4" key="2">
    <citation type="submission" date="2017-12" db="EMBL/GenBank/DDBJ databases">
        <title>Genome sequence of the Bar-tailed Godwit (Limosa lapponica baueri).</title>
        <authorList>
            <person name="Lima N.C.B."/>
            <person name="Parody-Merino A.M."/>
            <person name="Battley P.F."/>
            <person name="Fidler A.E."/>
            <person name="Prosdocimi F."/>
        </authorList>
    </citation>
    <scope>NUCLEOTIDE SEQUENCE [LARGE SCALE GENOMIC DNA]</scope>
</reference>
<keyword evidence="1" id="KW-0833">Ubl conjugation pathway</keyword>
<dbReference type="GO" id="GO:0006281">
    <property type="term" value="P:DNA repair"/>
    <property type="evidence" value="ECO:0007669"/>
    <property type="project" value="UniProtKB-KW"/>
</dbReference>
<sequence length="109" mass="11827">MKLSLVARGEKPSACCGQKAELQGCCCLGGVAHPIRPKPPSATSIPAILKALQDEWDAVMLHSFTLRQQLQTTRQELSHALYQHDAACRVIARLTKEVTAAREGDFGVT</sequence>
<dbReference type="EC" id="2.3.2.27" evidence="1"/>
<dbReference type="InterPro" id="IPR038959">
    <property type="entry name" value="Prp19"/>
</dbReference>
<evidence type="ECO:0000313" key="3">
    <source>
        <dbReference type="EMBL" id="PKU26718.1"/>
    </source>
</evidence>
<dbReference type="GO" id="GO:0061630">
    <property type="term" value="F:ubiquitin protein ligase activity"/>
    <property type="evidence" value="ECO:0007669"/>
    <property type="project" value="UniProtKB-UniRule"/>
</dbReference>
<dbReference type="PANTHER" id="PTHR43995:SF1">
    <property type="entry name" value="PRE-MRNA-PROCESSING FACTOR 19"/>
    <property type="match status" value="1"/>
</dbReference>
<keyword evidence="1" id="KW-0507">mRNA processing</keyword>
<dbReference type="PANTHER" id="PTHR43995">
    <property type="entry name" value="PRE-MRNA-PROCESSING FACTOR 19"/>
    <property type="match status" value="1"/>
</dbReference>
<comment type="pathway">
    <text evidence="1">Protein modification; protein ubiquitination.</text>
</comment>
<dbReference type="GO" id="GO:0000974">
    <property type="term" value="C:Prp19 complex"/>
    <property type="evidence" value="ECO:0007669"/>
    <property type="project" value="UniProtKB-UniRule"/>
</dbReference>
<dbReference type="GO" id="GO:0070534">
    <property type="term" value="P:protein K63-linked ubiquitination"/>
    <property type="evidence" value="ECO:0007669"/>
    <property type="project" value="UniProtKB-UniRule"/>
</dbReference>
<feature type="domain" description="Prp19 coiled-coil region" evidence="2">
    <location>
        <begin position="42"/>
        <end position="103"/>
    </location>
</feature>
<dbReference type="OrthoDB" id="687049at2759"/>
<comment type="catalytic activity">
    <reaction evidence="1">
        <text>S-ubiquitinyl-[E2 ubiquitin-conjugating enzyme]-L-cysteine + [acceptor protein]-L-lysine = [E2 ubiquitin-conjugating enzyme]-L-cysteine + N(6)-ubiquitinyl-[acceptor protein]-L-lysine.</text>
        <dbReference type="EC" id="2.3.2.27"/>
    </reaction>
</comment>
<gene>
    <name evidence="3" type="ORF">llap_22978</name>
</gene>
<dbReference type="GO" id="GO:0005737">
    <property type="term" value="C:cytoplasm"/>
    <property type="evidence" value="ECO:0007669"/>
    <property type="project" value="TreeGrafter"/>
</dbReference>
<proteinExistence type="inferred from homology"/>
<dbReference type="InterPro" id="IPR013915">
    <property type="entry name" value="Prp19_cc"/>
</dbReference>
<dbReference type="EMBL" id="KZ537722">
    <property type="protein sequence ID" value="PKU26718.1"/>
    <property type="molecule type" value="Genomic_DNA"/>
</dbReference>
<keyword evidence="1" id="KW-0747">Spliceosome</keyword>
<dbReference type="AlphaFoldDB" id="A0A2I0SYU3"/>
<keyword evidence="1" id="KW-0508">mRNA splicing</keyword>
<dbReference type="Pfam" id="PF08606">
    <property type="entry name" value="Prp19"/>
    <property type="match status" value="1"/>
</dbReference>
<evidence type="ECO:0000313" key="4">
    <source>
        <dbReference type="Proteomes" id="UP000233556"/>
    </source>
</evidence>
<keyword evidence="1" id="KW-0227">DNA damage</keyword>
<evidence type="ECO:0000256" key="1">
    <source>
        <dbReference type="RuleBase" id="RU367101"/>
    </source>
</evidence>
<keyword evidence="1" id="KW-0234">DNA repair</keyword>
<comment type="subunit">
    <text evidence="1">Homotetramer.</text>
</comment>
<keyword evidence="1" id="KW-0808">Transferase</keyword>
<keyword evidence="1" id="KW-0539">Nucleus</keyword>
<comment type="similarity">
    <text evidence="1">Belongs to the WD repeat PRP19 family.</text>
</comment>
<comment type="function">
    <text evidence="1">Ubiquitin-protein ligase which is mainly involved pre-mRNA splicing and DNA repair. Required for pre-mRNA splicing as component of the spliceosome.</text>
</comment>
<comment type="subcellular location">
    <subcellularLocation>
        <location evidence="1">Nucleus</location>
    </subcellularLocation>
</comment>
<protein>
    <recommendedName>
        <fullName evidence="1">Pre-mRNA-processing factor 19</fullName>
        <ecNumber evidence="1">2.3.2.27</ecNumber>
    </recommendedName>
</protein>
<dbReference type="UniPathway" id="UPA00143"/>
<dbReference type="GO" id="GO:0071006">
    <property type="term" value="C:U2-type catalytic step 1 spliceosome"/>
    <property type="evidence" value="ECO:0007669"/>
    <property type="project" value="TreeGrafter"/>
</dbReference>
<keyword evidence="4" id="KW-1185">Reference proteome</keyword>
<evidence type="ECO:0000259" key="2">
    <source>
        <dbReference type="Pfam" id="PF08606"/>
    </source>
</evidence>
<dbReference type="GO" id="GO:0000398">
    <property type="term" value="P:mRNA splicing, via spliceosome"/>
    <property type="evidence" value="ECO:0007669"/>
    <property type="project" value="InterPro"/>
</dbReference>
<reference evidence="4" key="1">
    <citation type="submission" date="2017-11" db="EMBL/GenBank/DDBJ databases">
        <authorList>
            <person name="Lima N.C."/>
            <person name="Parody-Merino A.M."/>
            <person name="Battley P.F."/>
            <person name="Fidler A.E."/>
            <person name="Prosdocimi F."/>
        </authorList>
    </citation>
    <scope>NUCLEOTIDE SEQUENCE [LARGE SCALE GENOMIC DNA]</scope>
</reference>